<gene>
    <name evidence="1" type="ORF">C8P64_2755</name>
</gene>
<evidence type="ECO:0000313" key="2">
    <source>
        <dbReference type="Proteomes" id="UP000244174"/>
    </source>
</evidence>
<protein>
    <submittedName>
        <fullName evidence="1">Uncharacterized protein</fullName>
    </submittedName>
</protein>
<dbReference type="EMBL" id="QBKQ01000003">
    <property type="protein sequence ID" value="PTX42327.1"/>
    <property type="molecule type" value="Genomic_DNA"/>
</dbReference>
<dbReference type="AlphaFoldDB" id="A0A2T6AEU5"/>
<keyword evidence="2" id="KW-1185">Reference proteome</keyword>
<dbReference type="Proteomes" id="UP000244174">
    <property type="component" value="Unassembled WGS sequence"/>
</dbReference>
<evidence type="ECO:0000313" key="1">
    <source>
        <dbReference type="EMBL" id="PTX42327.1"/>
    </source>
</evidence>
<comment type="caution">
    <text evidence="1">The sequence shown here is derived from an EMBL/GenBank/DDBJ whole genome shotgun (WGS) entry which is preliminary data.</text>
</comment>
<reference evidence="1 2" key="1">
    <citation type="submission" date="2018-04" db="EMBL/GenBank/DDBJ databases">
        <title>Genomic Encyclopedia of Archaeal and Bacterial Type Strains, Phase II (KMG-II): from individual species to whole genera.</title>
        <authorList>
            <person name="Goeker M."/>
        </authorList>
    </citation>
    <scope>NUCLEOTIDE SEQUENCE [LARGE SCALE GENOMIC DNA]</scope>
    <source>
        <strain evidence="1 2">DSM 23082</strain>
    </source>
</reference>
<organism evidence="1 2">
    <name type="scientific">Christiangramia gaetbulicola</name>
    <dbReference type="NCBI Taxonomy" id="703340"/>
    <lineage>
        <taxon>Bacteria</taxon>
        <taxon>Pseudomonadati</taxon>
        <taxon>Bacteroidota</taxon>
        <taxon>Flavobacteriia</taxon>
        <taxon>Flavobacteriales</taxon>
        <taxon>Flavobacteriaceae</taxon>
        <taxon>Christiangramia</taxon>
    </lineage>
</organism>
<proteinExistence type="predicted"/>
<accession>A0A2T6AEU5</accession>
<name>A0A2T6AEU5_9FLAO</name>
<sequence>MNERDLRTHNMEDFIFSQDGYHHVFNENIDSLL</sequence>